<evidence type="ECO:0000313" key="4">
    <source>
        <dbReference type="EMBL" id="VDB94671.1"/>
    </source>
</evidence>
<accession>A0A9X9MNU2</accession>
<keyword evidence="5" id="KW-1185">Reference proteome</keyword>
<evidence type="ECO:0000256" key="3">
    <source>
        <dbReference type="SAM" id="SignalP"/>
    </source>
</evidence>
<evidence type="ECO:0000313" key="5">
    <source>
        <dbReference type="Proteomes" id="UP000324639"/>
    </source>
</evidence>
<name>A0A9X9MNU2_BLUGR</name>
<dbReference type="GO" id="GO:0016787">
    <property type="term" value="F:hydrolase activity"/>
    <property type="evidence" value="ECO:0007669"/>
    <property type="project" value="UniProtKB-KW"/>
</dbReference>
<dbReference type="AlphaFoldDB" id="A0A9X9MNU2"/>
<dbReference type="GO" id="GO:0003723">
    <property type="term" value="F:RNA binding"/>
    <property type="evidence" value="ECO:0007669"/>
    <property type="project" value="InterPro"/>
</dbReference>
<proteinExistence type="predicted"/>
<reference evidence="4 5" key="1">
    <citation type="submission" date="2018-08" db="EMBL/GenBank/DDBJ databases">
        <authorList>
            <person name="Muller C M."/>
        </authorList>
    </citation>
    <scope>NUCLEOTIDE SEQUENCE [LARGE SCALE GENOMIC DNA]</scope>
</reference>
<keyword evidence="3" id="KW-0732">Signal</keyword>
<gene>
    <name evidence="4" type="ORF">BGT96224V316_LOCUS7813</name>
</gene>
<dbReference type="Gene3D" id="3.10.450.30">
    <property type="entry name" value="Microbial ribonucleases"/>
    <property type="match status" value="1"/>
</dbReference>
<feature type="signal peptide" evidence="3">
    <location>
        <begin position="1"/>
        <end position="20"/>
    </location>
</feature>
<keyword evidence="1" id="KW-0540">Nuclease</keyword>
<dbReference type="InterPro" id="IPR016191">
    <property type="entry name" value="Ribonuclease/ribotoxin"/>
</dbReference>
<protein>
    <submittedName>
        <fullName evidence="4">BgtE-40003</fullName>
    </submittedName>
</protein>
<dbReference type="SUPFAM" id="SSF53933">
    <property type="entry name" value="Microbial ribonucleases"/>
    <property type="match status" value="1"/>
</dbReference>
<sequence length="405" mass="47495">MWIKFCISLFLSWLIHQVKCIDRPYSDMYLPDGTDGFVCETKFFSIDYARQVARAVIGEFFFGKYFQNYPTLFEDRKLFNVKSDIFLSWPAKPRETIFTGGNPGKFRLIVNIRGQIMGIVIKDINHHNNQVSFEKCKPVRRSIAEDNIESRLLDEFWRIAFPRYGFNCGSRYFPLSTVKSGNDLDSNYYFQNILEDKDKLTYFEKYKGDQFIGDNLRLYPLHHSSDSKLGSGPFGFFRVVFDKKDHDFKGIINLIDSEAKCVSVWDLSSPSPDTIYRPSSIFNMERMPDKDWPKTCAGRRFKYKTIWLYIEFALKDWSANWDGRELNFPIVEQNGLNFWPVRIPETNNKNYAHAFAIGHDTKKDVYGLYQADLRNGALINFQKCLDIPLREIRNLQGKLRLAKQL</sequence>
<evidence type="ECO:0000256" key="2">
    <source>
        <dbReference type="ARBA" id="ARBA00022801"/>
    </source>
</evidence>
<dbReference type="GO" id="GO:0004540">
    <property type="term" value="F:RNA nuclease activity"/>
    <property type="evidence" value="ECO:0007669"/>
    <property type="project" value="InterPro"/>
</dbReference>
<dbReference type="Proteomes" id="UP000324639">
    <property type="component" value="Chromosome Bgt_-10"/>
</dbReference>
<feature type="chain" id="PRO_5040842662" evidence="3">
    <location>
        <begin position="21"/>
        <end position="405"/>
    </location>
</feature>
<organism evidence="4 5">
    <name type="scientific">Blumeria graminis f. sp. tritici</name>
    <dbReference type="NCBI Taxonomy" id="62690"/>
    <lineage>
        <taxon>Eukaryota</taxon>
        <taxon>Fungi</taxon>
        <taxon>Dikarya</taxon>
        <taxon>Ascomycota</taxon>
        <taxon>Pezizomycotina</taxon>
        <taxon>Leotiomycetes</taxon>
        <taxon>Erysiphales</taxon>
        <taxon>Erysiphaceae</taxon>
        <taxon>Blumeria</taxon>
    </lineage>
</organism>
<evidence type="ECO:0000256" key="1">
    <source>
        <dbReference type="ARBA" id="ARBA00022722"/>
    </source>
</evidence>
<dbReference type="EMBL" id="LR026993">
    <property type="protein sequence ID" value="VDB94671.1"/>
    <property type="molecule type" value="Genomic_DNA"/>
</dbReference>
<keyword evidence="2" id="KW-0378">Hydrolase</keyword>